<dbReference type="CDD" id="cd01949">
    <property type="entry name" value="GGDEF"/>
    <property type="match status" value="1"/>
</dbReference>
<dbReference type="SMART" id="SM00091">
    <property type="entry name" value="PAS"/>
    <property type="match status" value="2"/>
</dbReference>
<dbReference type="NCBIfam" id="TIGR00229">
    <property type="entry name" value="sensory_box"/>
    <property type="match status" value="1"/>
</dbReference>
<dbReference type="Gene3D" id="3.30.450.40">
    <property type="match status" value="1"/>
</dbReference>
<dbReference type="InterPro" id="IPR001633">
    <property type="entry name" value="EAL_dom"/>
</dbReference>
<dbReference type="SUPFAM" id="SSF55781">
    <property type="entry name" value="GAF domain-like"/>
    <property type="match status" value="1"/>
</dbReference>
<dbReference type="InterPro" id="IPR029787">
    <property type="entry name" value="Nucleotide_cyclase"/>
</dbReference>
<dbReference type="NCBIfam" id="TIGR00254">
    <property type="entry name" value="GGDEF"/>
    <property type="match status" value="1"/>
</dbReference>
<organism evidence="4 5">
    <name type="scientific">Neptuniibacter pectenicola</name>
    <dbReference type="NCBI Taxonomy" id="1806669"/>
    <lineage>
        <taxon>Bacteria</taxon>
        <taxon>Pseudomonadati</taxon>
        <taxon>Pseudomonadota</taxon>
        <taxon>Gammaproteobacteria</taxon>
        <taxon>Oceanospirillales</taxon>
        <taxon>Oceanospirillaceae</taxon>
        <taxon>Neptuniibacter</taxon>
    </lineage>
</organism>
<dbReference type="InterPro" id="IPR043128">
    <property type="entry name" value="Rev_trsase/Diguanyl_cyclase"/>
</dbReference>
<protein>
    <submittedName>
        <fullName evidence="4">EAL domain-containing protein</fullName>
    </submittedName>
</protein>
<dbReference type="PROSITE" id="PS50887">
    <property type="entry name" value="GGDEF"/>
    <property type="match status" value="1"/>
</dbReference>
<keyword evidence="5" id="KW-1185">Reference proteome</keyword>
<dbReference type="PROSITE" id="PS50112">
    <property type="entry name" value="PAS"/>
    <property type="match status" value="2"/>
</dbReference>
<dbReference type="Gene3D" id="3.20.20.450">
    <property type="entry name" value="EAL domain"/>
    <property type="match status" value="1"/>
</dbReference>
<feature type="domain" description="PAS" evidence="1">
    <location>
        <begin position="194"/>
        <end position="270"/>
    </location>
</feature>
<dbReference type="InterPro" id="IPR035965">
    <property type="entry name" value="PAS-like_dom_sf"/>
</dbReference>
<dbReference type="SUPFAM" id="SSF55073">
    <property type="entry name" value="Nucleotide cyclase"/>
    <property type="match status" value="1"/>
</dbReference>
<accession>A0ABU9TRV1</accession>
<dbReference type="SUPFAM" id="SSF55785">
    <property type="entry name" value="PYP-like sensor domain (PAS domain)"/>
    <property type="match status" value="2"/>
</dbReference>
<dbReference type="Pfam" id="PF13185">
    <property type="entry name" value="GAF_2"/>
    <property type="match status" value="1"/>
</dbReference>
<dbReference type="Pfam" id="PF08447">
    <property type="entry name" value="PAS_3"/>
    <property type="match status" value="1"/>
</dbReference>
<dbReference type="SMART" id="SM00052">
    <property type="entry name" value="EAL"/>
    <property type="match status" value="1"/>
</dbReference>
<reference evidence="4 5" key="1">
    <citation type="submission" date="2024-03" db="EMBL/GenBank/DDBJ databases">
        <title>Community enrichment and isolation of bacterial strains for fucoidan degradation.</title>
        <authorList>
            <person name="Sichert A."/>
        </authorList>
    </citation>
    <scope>NUCLEOTIDE SEQUENCE [LARGE SCALE GENOMIC DNA]</scope>
    <source>
        <strain evidence="4 5">AS76</strain>
    </source>
</reference>
<evidence type="ECO:0000259" key="3">
    <source>
        <dbReference type="PROSITE" id="PS50887"/>
    </source>
</evidence>
<dbReference type="InterPro" id="IPR035919">
    <property type="entry name" value="EAL_sf"/>
</dbReference>
<evidence type="ECO:0000259" key="2">
    <source>
        <dbReference type="PROSITE" id="PS50883"/>
    </source>
</evidence>
<dbReference type="Gene3D" id="3.30.450.20">
    <property type="entry name" value="PAS domain"/>
    <property type="match status" value="2"/>
</dbReference>
<sequence length="882" mass="98598">MPNSHVTQNPKVTGSPNTQELYAILNFQSQILEKVAQDATPEQIFDDICRFIEQSIPACVASIMLFDSAHQQLHVTCAPSLPPNAIDAFNGLEPAIGAGSCGTSAFMGIPVLAVDIANDSRWDHLRDVAEQFDIQACWSYPIILDEHQVNGTIAISSFTPRTPHPFHIKLLEAATNVISIVLKRVDSQKALDHTAHLLNNITQTMPGALYQYRLTANKQQEFTYLSSGIKQMTGVSAEDACNNFGLIWKQVHPEDKAQLWTSIAHASQHSLAWSHEFRIFHLNGELKWLRGSSLLEEEVVDGKQIWNGVFLDITPEKASIEKLRLTGIAFSNTNDGIMIADKNNVIVDINQAYADISGYSREELLGQSPTLLKSNKHSPAFYQSIWDTLEIHKHWQGEIWNKRKSGEIVPHLVNINAVLDPSSQELTHYVSVLADISGIKASEAKLSHLVHHDALTNLPNRLLFSARLDHAITHRNTNEKIAMLHMDLDRFKHINDSLGHTYGDELLIQVTARLTQTLNPTDIVARVGGDEFAILVEELDDNDDASRVADNIVAAMEQPFTLNGHDYFTTASIGIAIAPDHGEDIDVLTKNADIALNQAKDLGRNNYALFQPELSESVEEWIKLEPQLRKAISEKQFRLFYQPQMDRSGNNIIGAEALIRWQHPERGLISPIHFLGIAEDIGLMKKIGNWVLEEAFQQLAIWRQAGLRSFKLAINLASDQITKQNLPDKISSLLNAYKIPPDMIELEILETFLLEHQHESSKTFTELRALGINLALDDFGTGYSSLSYLKKLPINKIKIDQSLVRDIPEDANDEAITKAVILLGHTLDLKVCAEGVETPEQRAFLEIEGCDQLQGYLFSKPIDPADFSNLLRQHNRLVALEA</sequence>
<dbReference type="PANTHER" id="PTHR44757">
    <property type="entry name" value="DIGUANYLATE CYCLASE DGCP"/>
    <property type="match status" value="1"/>
</dbReference>
<dbReference type="Proteomes" id="UP001449225">
    <property type="component" value="Unassembled WGS sequence"/>
</dbReference>
<dbReference type="RefSeq" id="WP_342854296.1">
    <property type="nucleotide sequence ID" value="NZ_JBBMRA010000006.1"/>
</dbReference>
<dbReference type="InterPro" id="IPR001610">
    <property type="entry name" value="PAC"/>
</dbReference>
<dbReference type="CDD" id="cd01948">
    <property type="entry name" value="EAL"/>
    <property type="match status" value="1"/>
</dbReference>
<dbReference type="InterPro" id="IPR000160">
    <property type="entry name" value="GGDEF_dom"/>
</dbReference>
<evidence type="ECO:0000313" key="4">
    <source>
        <dbReference type="EMBL" id="MEM5536443.1"/>
    </source>
</evidence>
<feature type="domain" description="GGDEF" evidence="3">
    <location>
        <begin position="479"/>
        <end position="612"/>
    </location>
</feature>
<dbReference type="Pfam" id="PF00563">
    <property type="entry name" value="EAL"/>
    <property type="match status" value="1"/>
</dbReference>
<dbReference type="SMART" id="SM00086">
    <property type="entry name" value="PAC"/>
    <property type="match status" value="2"/>
</dbReference>
<dbReference type="EMBL" id="JBBMRA010000006">
    <property type="protein sequence ID" value="MEM5536443.1"/>
    <property type="molecule type" value="Genomic_DNA"/>
</dbReference>
<dbReference type="CDD" id="cd00130">
    <property type="entry name" value="PAS"/>
    <property type="match status" value="2"/>
</dbReference>
<dbReference type="PROSITE" id="PS50883">
    <property type="entry name" value="EAL"/>
    <property type="match status" value="1"/>
</dbReference>
<dbReference type="SMART" id="SM00065">
    <property type="entry name" value="GAF"/>
    <property type="match status" value="1"/>
</dbReference>
<name>A0ABU9TRV1_9GAMM</name>
<dbReference type="Gene3D" id="3.30.70.270">
    <property type="match status" value="1"/>
</dbReference>
<dbReference type="InterPro" id="IPR029016">
    <property type="entry name" value="GAF-like_dom_sf"/>
</dbReference>
<dbReference type="InterPro" id="IPR000014">
    <property type="entry name" value="PAS"/>
</dbReference>
<dbReference type="InterPro" id="IPR003018">
    <property type="entry name" value="GAF"/>
</dbReference>
<evidence type="ECO:0000259" key="1">
    <source>
        <dbReference type="PROSITE" id="PS50112"/>
    </source>
</evidence>
<evidence type="ECO:0000313" key="5">
    <source>
        <dbReference type="Proteomes" id="UP001449225"/>
    </source>
</evidence>
<dbReference type="Pfam" id="PF13426">
    <property type="entry name" value="PAS_9"/>
    <property type="match status" value="1"/>
</dbReference>
<dbReference type="PANTHER" id="PTHR44757:SF2">
    <property type="entry name" value="BIOFILM ARCHITECTURE MAINTENANCE PROTEIN MBAA"/>
    <property type="match status" value="1"/>
</dbReference>
<dbReference type="InterPro" id="IPR052155">
    <property type="entry name" value="Biofilm_reg_signaling"/>
</dbReference>
<dbReference type="InterPro" id="IPR012226">
    <property type="entry name" value="Diguanyl_cyclase/Pdiesterase"/>
</dbReference>
<gene>
    <name evidence="4" type="ORF">WNY58_08575</name>
</gene>
<dbReference type="PIRSF" id="PIRSF005925">
    <property type="entry name" value="Dos"/>
    <property type="match status" value="1"/>
</dbReference>
<dbReference type="Pfam" id="PF00990">
    <property type="entry name" value="GGDEF"/>
    <property type="match status" value="1"/>
</dbReference>
<comment type="caution">
    <text evidence="4">The sequence shown here is derived from an EMBL/GenBank/DDBJ whole genome shotgun (WGS) entry which is preliminary data.</text>
</comment>
<proteinExistence type="predicted"/>
<feature type="domain" description="PAS" evidence="1">
    <location>
        <begin position="329"/>
        <end position="368"/>
    </location>
</feature>
<dbReference type="InterPro" id="IPR013655">
    <property type="entry name" value="PAS_fold_3"/>
</dbReference>
<dbReference type="SMART" id="SM00267">
    <property type="entry name" value="GGDEF"/>
    <property type="match status" value="1"/>
</dbReference>
<feature type="domain" description="EAL" evidence="2">
    <location>
        <begin position="621"/>
        <end position="875"/>
    </location>
</feature>
<dbReference type="SUPFAM" id="SSF141868">
    <property type="entry name" value="EAL domain-like"/>
    <property type="match status" value="1"/>
</dbReference>